<comment type="caution">
    <text evidence="1">The sequence shown here is derived from an EMBL/GenBank/DDBJ whole genome shotgun (WGS) entry which is preliminary data.</text>
</comment>
<name>A0A2T9X9G7_9CREN</name>
<evidence type="ECO:0000313" key="2">
    <source>
        <dbReference type="Proteomes" id="UP000245638"/>
    </source>
</evidence>
<feature type="non-terminal residue" evidence="1">
    <location>
        <position position="21"/>
    </location>
</feature>
<dbReference type="EMBL" id="QEFD01000075">
    <property type="protein sequence ID" value="PVU76695.1"/>
    <property type="molecule type" value="Genomic_DNA"/>
</dbReference>
<protein>
    <submittedName>
        <fullName evidence="1">CRISPR-associated protein</fullName>
    </submittedName>
</protein>
<dbReference type="Proteomes" id="UP000245638">
    <property type="component" value="Unassembled WGS sequence"/>
</dbReference>
<dbReference type="AlphaFoldDB" id="A0A2T9X9G7"/>
<organism evidence="1 2">
    <name type="scientific">Acidianus hospitalis</name>
    <dbReference type="NCBI Taxonomy" id="563177"/>
    <lineage>
        <taxon>Archaea</taxon>
        <taxon>Thermoproteota</taxon>
        <taxon>Thermoprotei</taxon>
        <taxon>Sulfolobales</taxon>
        <taxon>Sulfolobaceae</taxon>
        <taxon>Acidianus</taxon>
    </lineage>
</organism>
<evidence type="ECO:0000313" key="1">
    <source>
        <dbReference type="EMBL" id="PVU76695.1"/>
    </source>
</evidence>
<accession>A0A2T9X9G7</accession>
<sequence length="21" mass="2216">MVKLVATLGTSPGGVFETYMN</sequence>
<gene>
    <name evidence="1" type="ORF">DDW13_02455</name>
</gene>
<proteinExistence type="predicted"/>
<reference evidence="1 2" key="1">
    <citation type="journal article" date="2015" name="Appl. Environ. Microbiol.">
        <title>Nanoarchaeota, Their Sulfolobales Host, and Nanoarchaeota Virus Distribution across Yellowstone National Park Hot Springs.</title>
        <authorList>
            <person name="Munson-McGee J.H."/>
            <person name="Field E.K."/>
            <person name="Bateson M."/>
            <person name="Rooney C."/>
            <person name="Stepanauskas R."/>
            <person name="Young M.J."/>
        </authorList>
    </citation>
    <scope>NUCLEOTIDE SEQUENCE [LARGE SCALE GENOMIC DNA]</scope>
    <source>
        <strain evidence="1">SCGC AC-742_N10</strain>
    </source>
</reference>